<evidence type="ECO:0000313" key="2">
    <source>
        <dbReference type="EMBL" id="ALL67354.1"/>
    </source>
</evidence>
<dbReference type="Proteomes" id="UP000019146">
    <property type="component" value="Chromosome 2"/>
</dbReference>
<name>A0A0P0RFW8_9BURK</name>
<proteinExistence type="predicted"/>
<reference evidence="2 3" key="1">
    <citation type="journal article" date="2014" name="Genome Announc.">
        <title>Draft Genome Sequence of the Haloacid-Degrading Burkholderia caribensis Strain MBA4.</title>
        <authorList>
            <person name="Pan Y."/>
            <person name="Kong K.F."/>
            <person name="Tsang J.S."/>
        </authorList>
    </citation>
    <scope>NUCLEOTIDE SEQUENCE [LARGE SCALE GENOMIC DNA]</scope>
    <source>
        <strain evidence="2 3">MBA4</strain>
    </source>
</reference>
<accession>A0A0P0RFW8</accession>
<dbReference type="KEGG" id="bcai:K788_0005478"/>
<gene>
    <name evidence="2" type="ORF">K788_0005478</name>
</gene>
<dbReference type="AlphaFoldDB" id="A0A0P0RFW8"/>
<organism evidence="2 3">
    <name type="scientific">Paraburkholderia caribensis MBA4</name>
    <dbReference type="NCBI Taxonomy" id="1323664"/>
    <lineage>
        <taxon>Bacteria</taxon>
        <taxon>Pseudomonadati</taxon>
        <taxon>Pseudomonadota</taxon>
        <taxon>Betaproteobacteria</taxon>
        <taxon>Burkholderiales</taxon>
        <taxon>Burkholderiaceae</taxon>
        <taxon>Paraburkholderia</taxon>
    </lineage>
</organism>
<sequence length="45" mass="5098">MRLVEQPAKHMSTRPDGDLKPPDGMQQKARSAVLGPMMSYRNGWQ</sequence>
<evidence type="ECO:0000256" key="1">
    <source>
        <dbReference type="SAM" id="MobiDB-lite"/>
    </source>
</evidence>
<feature type="region of interest" description="Disordered" evidence="1">
    <location>
        <begin position="1"/>
        <end position="45"/>
    </location>
</feature>
<evidence type="ECO:0000313" key="3">
    <source>
        <dbReference type="Proteomes" id="UP000019146"/>
    </source>
</evidence>
<dbReference type="EMBL" id="CP012747">
    <property type="protein sequence ID" value="ALL67354.1"/>
    <property type="molecule type" value="Genomic_DNA"/>
</dbReference>
<protein>
    <submittedName>
        <fullName evidence="2">Uncharacterized protein</fullName>
    </submittedName>
</protein>